<feature type="compositionally biased region" description="Low complexity" evidence="1">
    <location>
        <begin position="12"/>
        <end position="33"/>
    </location>
</feature>
<evidence type="ECO:0000313" key="2">
    <source>
        <dbReference type="EMBL" id="PSS15953.1"/>
    </source>
</evidence>
<dbReference type="STRING" id="1590841.A0A2R6QW21"/>
<dbReference type="PANTHER" id="PTHR48040:SF60">
    <property type="entry name" value="ABC TRANSPORTER DOMAIN-CONTAINING PROTEIN"/>
    <property type="match status" value="1"/>
</dbReference>
<keyword evidence="3" id="KW-1185">Reference proteome</keyword>
<dbReference type="EMBL" id="NKQK01000012">
    <property type="protein sequence ID" value="PSS15953.1"/>
    <property type="molecule type" value="Genomic_DNA"/>
</dbReference>
<sequence>MASALAGDDLARSTSSRRSTAAMGSRRSMASGSLGELWQAPPDVFTRSGRQSGSEDEEELRWAAIERLPTYDRLRKGVLSKVLDNGLVVLDEVDVTRLGAQDKKHLMESILKVVEDDNDKFLRRLRDRTDRFCSLSLSSSSRSRTL</sequence>
<organism evidence="2 3">
    <name type="scientific">Actinidia chinensis var. chinensis</name>
    <name type="common">Chinese soft-hair kiwi</name>
    <dbReference type="NCBI Taxonomy" id="1590841"/>
    <lineage>
        <taxon>Eukaryota</taxon>
        <taxon>Viridiplantae</taxon>
        <taxon>Streptophyta</taxon>
        <taxon>Embryophyta</taxon>
        <taxon>Tracheophyta</taxon>
        <taxon>Spermatophyta</taxon>
        <taxon>Magnoliopsida</taxon>
        <taxon>eudicotyledons</taxon>
        <taxon>Gunneridae</taxon>
        <taxon>Pentapetalae</taxon>
        <taxon>asterids</taxon>
        <taxon>Ericales</taxon>
        <taxon>Actinidiaceae</taxon>
        <taxon>Actinidia</taxon>
    </lineage>
</organism>
<dbReference type="OrthoDB" id="66620at2759"/>
<accession>A0A2R6QW21</accession>
<comment type="caution">
    <text evidence="2">The sequence shown here is derived from an EMBL/GenBank/DDBJ whole genome shotgun (WGS) entry which is preliminary data.</text>
</comment>
<dbReference type="OMA" id="DAGEICW"/>
<dbReference type="Proteomes" id="UP000241394">
    <property type="component" value="Chromosome LG12"/>
</dbReference>
<name>A0A2R6QW21_ACTCC</name>
<dbReference type="PANTHER" id="PTHR48040">
    <property type="entry name" value="PLEIOTROPIC DRUG RESISTANCE PROTEIN 1-LIKE ISOFORM X1"/>
    <property type="match status" value="1"/>
</dbReference>
<reference evidence="2 3" key="1">
    <citation type="submission" date="2017-07" db="EMBL/GenBank/DDBJ databases">
        <title>An improved, manually edited Actinidia chinensis var. chinensis (kiwifruit) genome highlights the challenges associated with draft genomes and gene prediction in plants.</title>
        <authorList>
            <person name="Pilkington S."/>
            <person name="Crowhurst R."/>
            <person name="Hilario E."/>
            <person name="Nardozza S."/>
            <person name="Fraser L."/>
            <person name="Peng Y."/>
            <person name="Gunaseelan K."/>
            <person name="Simpson R."/>
            <person name="Tahir J."/>
            <person name="Deroles S."/>
            <person name="Templeton K."/>
            <person name="Luo Z."/>
            <person name="Davy M."/>
            <person name="Cheng C."/>
            <person name="Mcneilage M."/>
            <person name="Scaglione D."/>
            <person name="Liu Y."/>
            <person name="Zhang Q."/>
            <person name="Datson P."/>
            <person name="De Silva N."/>
            <person name="Gardiner S."/>
            <person name="Bassett H."/>
            <person name="Chagne D."/>
            <person name="Mccallum J."/>
            <person name="Dzierzon H."/>
            <person name="Deng C."/>
            <person name="Wang Y.-Y."/>
            <person name="Barron N."/>
            <person name="Manako K."/>
            <person name="Bowen J."/>
            <person name="Foster T."/>
            <person name="Erridge Z."/>
            <person name="Tiffin H."/>
            <person name="Waite C."/>
            <person name="Davies K."/>
            <person name="Grierson E."/>
            <person name="Laing W."/>
            <person name="Kirk R."/>
            <person name="Chen X."/>
            <person name="Wood M."/>
            <person name="Montefiori M."/>
            <person name="Brummell D."/>
            <person name="Schwinn K."/>
            <person name="Catanach A."/>
            <person name="Fullerton C."/>
            <person name="Li D."/>
            <person name="Meiyalaghan S."/>
            <person name="Nieuwenhuizen N."/>
            <person name="Read N."/>
            <person name="Prakash R."/>
            <person name="Hunter D."/>
            <person name="Zhang H."/>
            <person name="Mckenzie M."/>
            <person name="Knabel M."/>
            <person name="Harris A."/>
            <person name="Allan A."/>
            <person name="Chen A."/>
            <person name="Janssen B."/>
            <person name="Plunkett B."/>
            <person name="Dwamena C."/>
            <person name="Voogd C."/>
            <person name="Leif D."/>
            <person name="Lafferty D."/>
            <person name="Souleyre E."/>
            <person name="Varkonyi-Gasic E."/>
            <person name="Gambi F."/>
            <person name="Hanley J."/>
            <person name="Yao J.-L."/>
            <person name="Cheung J."/>
            <person name="David K."/>
            <person name="Warren B."/>
            <person name="Marsh K."/>
            <person name="Snowden K."/>
            <person name="Lin-Wang K."/>
            <person name="Brian L."/>
            <person name="Martinez-Sanchez M."/>
            <person name="Wang M."/>
            <person name="Ileperuma N."/>
            <person name="Macnee N."/>
            <person name="Campin R."/>
            <person name="Mcatee P."/>
            <person name="Drummond R."/>
            <person name="Espley R."/>
            <person name="Ireland H."/>
            <person name="Wu R."/>
            <person name="Atkinson R."/>
            <person name="Karunairetnam S."/>
            <person name="Bulley S."/>
            <person name="Chunkath S."/>
            <person name="Hanley Z."/>
            <person name="Storey R."/>
            <person name="Thrimawithana A."/>
            <person name="Thomson S."/>
            <person name="David C."/>
            <person name="Testolin R."/>
        </authorList>
    </citation>
    <scope>NUCLEOTIDE SEQUENCE [LARGE SCALE GENOMIC DNA]</scope>
    <source>
        <strain evidence="3">cv. Red5</strain>
        <tissue evidence="2">Young leaf</tissue>
    </source>
</reference>
<evidence type="ECO:0000313" key="3">
    <source>
        <dbReference type="Proteomes" id="UP000241394"/>
    </source>
</evidence>
<gene>
    <name evidence="2" type="ORF">CEY00_Acc13446</name>
</gene>
<dbReference type="AlphaFoldDB" id="A0A2R6QW21"/>
<evidence type="ECO:0000256" key="1">
    <source>
        <dbReference type="SAM" id="MobiDB-lite"/>
    </source>
</evidence>
<reference evidence="3" key="2">
    <citation type="journal article" date="2018" name="BMC Genomics">
        <title>A manually annotated Actinidia chinensis var. chinensis (kiwifruit) genome highlights the challenges associated with draft genomes and gene prediction in plants.</title>
        <authorList>
            <person name="Pilkington S.M."/>
            <person name="Crowhurst R."/>
            <person name="Hilario E."/>
            <person name="Nardozza S."/>
            <person name="Fraser L."/>
            <person name="Peng Y."/>
            <person name="Gunaseelan K."/>
            <person name="Simpson R."/>
            <person name="Tahir J."/>
            <person name="Deroles S.C."/>
            <person name="Templeton K."/>
            <person name="Luo Z."/>
            <person name="Davy M."/>
            <person name="Cheng C."/>
            <person name="McNeilage M."/>
            <person name="Scaglione D."/>
            <person name="Liu Y."/>
            <person name="Zhang Q."/>
            <person name="Datson P."/>
            <person name="De Silva N."/>
            <person name="Gardiner S.E."/>
            <person name="Bassett H."/>
            <person name="Chagne D."/>
            <person name="McCallum J."/>
            <person name="Dzierzon H."/>
            <person name="Deng C."/>
            <person name="Wang Y.Y."/>
            <person name="Barron L."/>
            <person name="Manako K."/>
            <person name="Bowen J."/>
            <person name="Foster T.M."/>
            <person name="Erridge Z.A."/>
            <person name="Tiffin H."/>
            <person name="Waite C.N."/>
            <person name="Davies K.M."/>
            <person name="Grierson E.P."/>
            <person name="Laing W.A."/>
            <person name="Kirk R."/>
            <person name="Chen X."/>
            <person name="Wood M."/>
            <person name="Montefiori M."/>
            <person name="Brummell D.A."/>
            <person name="Schwinn K.E."/>
            <person name="Catanach A."/>
            <person name="Fullerton C."/>
            <person name="Li D."/>
            <person name="Meiyalaghan S."/>
            <person name="Nieuwenhuizen N."/>
            <person name="Read N."/>
            <person name="Prakash R."/>
            <person name="Hunter D."/>
            <person name="Zhang H."/>
            <person name="McKenzie M."/>
            <person name="Knabel M."/>
            <person name="Harris A."/>
            <person name="Allan A.C."/>
            <person name="Gleave A."/>
            <person name="Chen A."/>
            <person name="Janssen B.J."/>
            <person name="Plunkett B."/>
            <person name="Ampomah-Dwamena C."/>
            <person name="Voogd C."/>
            <person name="Leif D."/>
            <person name="Lafferty D."/>
            <person name="Souleyre E.J.F."/>
            <person name="Varkonyi-Gasic E."/>
            <person name="Gambi F."/>
            <person name="Hanley J."/>
            <person name="Yao J.L."/>
            <person name="Cheung J."/>
            <person name="David K.M."/>
            <person name="Warren B."/>
            <person name="Marsh K."/>
            <person name="Snowden K.C."/>
            <person name="Lin-Wang K."/>
            <person name="Brian L."/>
            <person name="Martinez-Sanchez M."/>
            <person name="Wang M."/>
            <person name="Ileperuma N."/>
            <person name="Macnee N."/>
            <person name="Campin R."/>
            <person name="McAtee P."/>
            <person name="Drummond R.S.M."/>
            <person name="Espley R.V."/>
            <person name="Ireland H.S."/>
            <person name="Wu R."/>
            <person name="Atkinson R.G."/>
            <person name="Karunairetnam S."/>
            <person name="Bulley S."/>
            <person name="Chunkath S."/>
            <person name="Hanley Z."/>
            <person name="Storey R."/>
            <person name="Thrimawithana A.H."/>
            <person name="Thomson S."/>
            <person name="David C."/>
            <person name="Testolin R."/>
            <person name="Huang H."/>
            <person name="Hellens R.P."/>
            <person name="Schaffer R.J."/>
        </authorList>
    </citation>
    <scope>NUCLEOTIDE SEQUENCE [LARGE SCALE GENOMIC DNA]</scope>
    <source>
        <strain evidence="3">cv. Red5</strain>
    </source>
</reference>
<feature type="region of interest" description="Disordered" evidence="1">
    <location>
        <begin position="1"/>
        <end position="59"/>
    </location>
</feature>
<protein>
    <submittedName>
        <fullName evidence="2">Pleiotropic drug resistance protein</fullName>
    </submittedName>
</protein>
<proteinExistence type="predicted"/>
<dbReference type="InParanoid" id="A0A2R6QW21"/>
<dbReference type="Gramene" id="PSS15953">
    <property type="protein sequence ID" value="PSS15953"/>
    <property type="gene ID" value="CEY00_Acc13446"/>
</dbReference>